<feature type="non-terminal residue" evidence="1">
    <location>
        <position position="59"/>
    </location>
</feature>
<dbReference type="EMBL" id="DRCV01000031">
    <property type="protein sequence ID" value="HDK37519.1"/>
    <property type="molecule type" value="Genomic_DNA"/>
</dbReference>
<evidence type="ECO:0000313" key="1">
    <source>
        <dbReference type="EMBL" id="HDK37519.1"/>
    </source>
</evidence>
<dbReference type="Proteomes" id="UP000885822">
    <property type="component" value="Unassembled WGS sequence"/>
</dbReference>
<name>A0A831KAX2_9GAMM</name>
<gene>
    <name evidence="1" type="ORF">ENG92_00675</name>
</gene>
<comment type="caution">
    <text evidence="1">The sequence shown here is derived from an EMBL/GenBank/DDBJ whole genome shotgun (WGS) entry which is preliminary data.</text>
</comment>
<proteinExistence type="predicted"/>
<dbReference type="InterPro" id="IPR029069">
    <property type="entry name" value="HotDog_dom_sf"/>
</dbReference>
<protein>
    <submittedName>
        <fullName evidence="1">Acyl-CoA thioesterase</fullName>
    </submittedName>
</protein>
<sequence>MKSFQHHFQVPFHELDPGGVMFYAHLFSHAHDGYAALLAETGWSLKAMLNAGDYLVPLV</sequence>
<dbReference type="Gene3D" id="3.10.129.10">
    <property type="entry name" value="Hotdog Thioesterase"/>
    <property type="match status" value="1"/>
</dbReference>
<organism evidence="1">
    <name type="scientific">Thiolapillus brandeum</name>
    <dbReference type="NCBI Taxonomy" id="1076588"/>
    <lineage>
        <taxon>Bacteria</taxon>
        <taxon>Pseudomonadati</taxon>
        <taxon>Pseudomonadota</taxon>
        <taxon>Gammaproteobacteria</taxon>
        <taxon>Chromatiales</taxon>
        <taxon>Sedimenticolaceae</taxon>
        <taxon>Thiolapillus</taxon>
    </lineage>
</organism>
<accession>A0A831KAX2</accession>
<dbReference type="AlphaFoldDB" id="A0A831KAX2"/>
<dbReference type="SUPFAM" id="SSF54637">
    <property type="entry name" value="Thioesterase/thiol ester dehydrase-isomerase"/>
    <property type="match status" value="1"/>
</dbReference>
<reference evidence="1" key="1">
    <citation type="journal article" date="2020" name="mSystems">
        <title>Genome- and Community-Level Interaction Insights into Carbon Utilization and Element Cycling Functions of Hydrothermarchaeota in Hydrothermal Sediment.</title>
        <authorList>
            <person name="Zhou Z."/>
            <person name="Liu Y."/>
            <person name="Xu W."/>
            <person name="Pan J."/>
            <person name="Luo Z.H."/>
            <person name="Li M."/>
        </authorList>
    </citation>
    <scope>NUCLEOTIDE SEQUENCE [LARGE SCALE GENOMIC DNA]</scope>
    <source>
        <strain evidence="1">HyVt-26</strain>
    </source>
</reference>